<dbReference type="AlphaFoldDB" id="A0AAN8VA41"/>
<comment type="caution">
    <text evidence="2">The sequence shown here is derived from an EMBL/GenBank/DDBJ whole genome shotgun (WGS) entry which is preliminary data.</text>
</comment>
<feature type="compositionally biased region" description="Basic residues" evidence="1">
    <location>
        <begin position="257"/>
        <end position="272"/>
    </location>
</feature>
<protein>
    <recommendedName>
        <fullName evidence="4">DUF4283 domain-containing protein</fullName>
    </recommendedName>
</protein>
<reference evidence="2 3" key="1">
    <citation type="submission" date="2023-12" db="EMBL/GenBank/DDBJ databases">
        <title>A high-quality genome assembly for Dillenia turbinata (Dilleniales).</title>
        <authorList>
            <person name="Chanderbali A."/>
        </authorList>
    </citation>
    <scope>NUCLEOTIDE SEQUENCE [LARGE SCALE GENOMIC DNA]</scope>
    <source>
        <strain evidence="2">LSX21</strain>
        <tissue evidence="2">Leaf</tissue>
    </source>
</reference>
<dbReference type="PANTHER" id="PTHR31286:SF99">
    <property type="entry name" value="DUF4283 DOMAIN-CONTAINING PROTEIN"/>
    <property type="match status" value="1"/>
</dbReference>
<evidence type="ECO:0000256" key="1">
    <source>
        <dbReference type="SAM" id="MobiDB-lite"/>
    </source>
</evidence>
<dbReference type="InterPro" id="IPR040256">
    <property type="entry name" value="At4g02000-like"/>
</dbReference>
<name>A0AAN8VA41_9MAGN</name>
<keyword evidence="3" id="KW-1185">Reference proteome</keyword>
<feature type="region of interest" description="Disordered" evidence="1">
    <location>
        <begin position="254"/>
        <end position="287"/>
    </location>
</feature>
<organism evidence="2 3">
    <name type="scientific">Dillenia turbinata</name>
    <dbReference type="NCBI Taxonomy" id="194707"/>
    <lineage>
        <taxon>Eukaryota</taxon>
        <taxon>Viridiplantae</taxon>
        <taxon>Streptophyta</taxon>
        <taxon>Embryophyta</taxon>
        <taxon>Tracheophyta</taxon>
        <taxon>Spermatophyta</taxon>
        <taxon>Magnoliopsida</taxon>
        <taxon>eudicotyledons</taxon>
        <taxon>Gunneridae</taxon>
        <taxon>Pentapetalae</taxon>
        <taxon>Dilleniales</taxon>
        <taxon>Dilleniaceae</taxon>
        <taxon>Dillenia</taxon>
    </lineage>
</organism>
<evidence type="ECO:0000313" key="2">
    <source>
        <dbReference type="EMBL" id="KAK6929604.1"/>
    </source>
</evidence>
<dbReference type="EMBL" id="JBAMMX010000012">
    <property type="protein sequence ID" value="KAK6929604.1"/>
    <property type="molecule type" value="Genomic_DNA"/>
</dbReference>
<accession>A0AAN8VA41</accession>
<evidence type="ECO:0008006" key="4">
    <source>
        <dbReference type="Google" id="ProtNLM"/>
    </source>
</evidence>
<gene>
    <name evidence="2" type="ORF">RJ641_003698</name>
</gene>
<dbReference type="PANTHER" id="PTHR31286">
    <property type="entry name" value="GLYCINE-RICH CELL WALL STRUCTURAL PROTEIN 1.8-LIKE"/>
    <property type="match status" value="1"/>
</dbReference>
<sequence length="313" mass="35827">MARDLFQSNYENEMDMVESDLEEDDAAFMDLSIRTVPRIEGEIDLINMSEGYYVAKLSDHSDFVCALMEVHYIIHGHYLVVMKWRPWFLPSESTITKIAMWVCLLELPIELFNEEFLFSVGNQLGHTKEHCRERNEKVSAEGVPGEFHDYHLGSSASREKILPGYLVSNFDPMTSTIAYSFAATVPLQAITAQETMSLQLEPPNPIDLTLIVESCLWEVIGVGMEIAYGEEIRRNKMALYPRDEIAHGYIKSCDSGRKHKKKKRVHKKHKHHGPDSTTSGDEENDAVRRSHAETGLLPLLVWILPYWMLAQLQ</sequence>
<proteinExistence type="predicted"/>
<dbReference type="Proteomes" id="UP001370490">
    <property type="component" value="Unassembled WGS sequence"/>
</dbReference>
<evidence type="ECO:0000313" key="3">
    <source>
        <dbReference type="Proteomes" id="UP001370490"/>
    </source>
</evidence>